<dbReference type="KEGG" id="ssam:E3D00_05775"/>
<dbReference type="Gene3D" id="1.10.287.130">
    <property type="match status" value="1"/>
</dbReference>
<dbReference type="InterPro" id="IPR050351">
    <property type="entry name" value="BphY/WalK/GraS-like"/>
</dbReference>
<dbReference type="GO" id="GO:0016036">
    <property type="term" value="P:cellular response to phosphate starvation"/>
    <property type="evidence" value="ECO:0007669"/>
    <property type="project" value="TreeGrafter"/>
</dbReference>
<evidence type="ECO:0000313" key="11">
    <source>
        <dbReference type="Proteomes" id="UP000316313"/>
    </source>
</evidence>
<keyword evidence="11" id="KW-1185">Reference proteome</keyword>
<evidence type="ECO:0000259" key="9">
    <source>
        <dbReference type="PROSITE" id="PS50109"/>
    </source>
</evidence>
<protein>
    <recommendedName>
        <fullName evidence="2">histidine kinase</fullName>
        <ecNumber evidence="2">2.7.13.3</ecNumber>
    </recommendedName>
</protein>
<dbReference type="PANTHER" id="PTHR45453">
    <property type="entry name" value="PHOSPHATE REGULON SENSOR PROTEIN PHOR"/>
    <property type="match status" value="1"/>
</dbReference>
<feature type="transmembrane region" description="Helical" evidence="8">
    <location>
        <begin position="17"/>
        <end position="37"/>
    </location>
</feature>
<accession>A0A4Y6UL88</accession>
<evidence type="ECO:0000313" key="10">
    <source>
        <dbReference type="EMBL" id="QDH17127.1"/>
    </source>
</evidence>
<name>A0A4Y6UL88_9PROT</name>
<evidence type="ECO:0000256" key="7">
    <source>
        <dbReference type="ARBA" id="ARBA00023136"/>
    </source>
</evidence>
<dbReference type="PROSITE" id="PS50109">
    <property type="entry name" value="HIS_KIN"/>
    <property type="match status" value="1"/>
</dbReference>
<dbReference type="EMBL" id="CP038141">
    <property type="protein sequence ID" value="QDH17127.1"/>
    <property type="molecule type" value="Genomic_DNA"/>
</dbReference>
<keyword evidence="7 8" id="KW-0472">Membrane</keyword>
<dbReference type="InterPro" id="IPR004358">
    <property type="entry name" value="Sig_transdc_His_kin-like_C"/>
</dbReference>
<evidence type="ECO:0000256" key="5">
    <source>
        <dbReference type="ARBA" id="ARBA00022777"/>
    </source>
</evidence>
<dbReference type="GO" id="GO:0005886">
    <property type="term" value="C:plasma membrane"/>
    <property type="evidence" value="ECO:0007669"/>
    <property type="project" value="TreeGrafter"/>
</dbReference>
<evidence type="ECO:0000256" key="1">
    <source>
        <dbReference type="ARBA" id="ARBA00000085"/>
    </source>
</evidence>
<dbReference type="OrthoDB" id="9813151at2"/>
<dbReference type="GO" id="GO:0004721">
    <property type="term" value="F:phosphoprotein phosphatase activity"/>
    <property type="evidence" value="ECO:0007669"/>
    <property type="project" value="TreeGrafter"/>
</dbReference>
<keyword evidence="3" id="KW-0597">Phosphoprotein</keyword>
<keyword evidence="8" id="KW-1133">Transmembrane helix</keyword>
<keyword evidence="4" id="KW-0808">Transferase</keyword>
<dbReference type="CDD" id="cd00082">
    <property type="entry name" value="HisKA"/>
    <property type="match status" value="1"/>
</dbReference>
<keyword evidence="6" id="KW-0902">Two-component regulatory system</keyword>
<dbReference type="SMART" id="SM00387">
    <property type="entry name" value="HATPase_c"/>
    <property type="match status" value="1"/>
</dbReference>
<dbReference type="FunFam" id="3.30.565.10:FF:000006">
    <property type="entry name" value="Sensor histidine kinase WalK"/>
    <property type="match status" value="1"/>
</dbReference>
<evidence type="ECO:0000256" key="6">
    <source>
        <dbReference type="ARBA" id="ARBA00023012"/>
    </source>
</evidence>
<dbReference type="InterPro" id="IPR003661">
    <property type="entry name" value="HisK_dim/P_dom"/>
</dbReference>
<evidence type="ECO:0000256" key="2">
    <source>
        <dbReference type="ARBA" id="ARBA00012438"/>
    </source>
</evidence>
<dbReference type="PRINTS" id="PR00344">
    <property type="entry name" value="BCTRLSENSOR"/>
</dbReference>
<evidence type="ECO:0000256" key="4">
    <source>
        <dbReference type="ARBA" id="ARBA00022679"/>
    </source>
</evidence>
<organism evidence="10 11">
    <name type="scientific">Swingsia samuiensis</name>
    <dbReference type="NCBI Taxonomy" id="1293412"/>
    <lineage>
        <taxon>Bacteria</taxon>
        <taxon>Pseudomonadati</taxon>
        <taxon>Pseudomonadota</taxon>
        <taxon>Alphaproteobacteria</taxon>
        <taxon>Acetobacterales</taxon>
        <taxon>Acetobacteraceae</taxon>
        <taxon>Swingsia</taxon>
    </lineage>
</organism>
<dbReference type="InterPro" id="IPR005467">
    <property type="entry name" value="His_kinase_dom"/>
</dbReference>
<dbReference type="AlphaFoldDB" id="A0A4Y6UL88"/>
<dbReference type="FunFam" id="1.10.287.130:FF:000001">
    <property type="entry name" value="Two-component sensor histidine kinase"/>
    <property type="match status" value="1"/>
</dbReference>
<dbReference type="Pfam" id="PF00512">
    <property type="entry name" value="HisKA"/>
    <property type="match status" value="1"/>
</dbReference>
<dbReference type="GO" id="GO:0000155">
    <property type="term" value="F:phosphorelay sensor kinase activity"/>
    <property type="evidence" value="ECO:0007669"/>
    <property type="project" value="InterPro"/>
</dbReference>
<dbReference type="SUPFAM" id="SSF47384">
    <property type="entry name" value="Homodimeric domain of signal transducing histidine kinase"/>
    <property type="match status" value="1"/>
</dbReference>
<dbReference type="RefSeq" id="WP_141460765.1">
    <property type="nucleotide sequence ID" value="NZ_CP038141.1"/>
</dbReference>
<dbReference type="InterPro" id="IPR036890">
    <property type="entry name" value="HATPase_C_sf"/>
</dbReference>
<dbReference type="InterPro" id="IPR036097">
    <property type="entry name" value="HisK_dim/P_sf"/>
</dbReference>
<evidence type="ECO:0000256" key="8">
    <source>
        <dbReference type="SAM" id="Phobius"/>
    </source>
</evidence>
<dbReference type="SMART" id="SM00388">
    <property type="entry name" value="HisKA"/>
    <property type="match status" value="1"/>
</dbReference>
<dbReference type="Proteomes" id="UP000316313">
    <property type="component" value="Chromosome"/>
</dbReference>
<dbReference type="CDD" id="cd00075">
    <property type="entry name" value="HATPase"/>
    <property type="match status" value="1"/>
</dbReference>
<dbReference type="PANTHER" id="PTHR45453:SF1">
    <property type="entry name" value="PHOSPHATE REGULON SENSOR PROTEIN PHOR"/>
    <property type="match status" value="1"/>
</dbReference>
<dbReference type="EC" id="2.7.13.3" evidence="2"/>
<dbReference type="Pfam" id="PF02518">
    <property type="entry name" value="HATPase_c"/>
    <property type="match status" value="1"/>
</dbReference>
<comment type="catalytic activity">
    <reaction evidence="1">
        <text>ATP + protein L-histidine = ADP + protein N-phospho-L-histidine.</text>
        <dbReference type="EC" id="2.7.13.3"/>
    </reaction>
</comment>
<proteinExistence type="predicted"/>
<keyword evidence="8" id="KW-0812">Transmembrane</keyword>
<dbReference type="SUPFAM" id="SSF55874">
    <property type="entry name" value="ATPase domain of HSP90 chaperone/DNA topoisomerase II/histidine kinase"/>
    <property type="match status" value="1"/>
</dbReference>
<feature type="domain" description="Histidine kinase" evidence="9">
    <location>
        <begin position="189"/>
        <end position="420"/>
    </location>
</feature>
<evidence type="ECO:0000256" key="3">
    <source>
        <dbReference type="ARBA" id="ARBA00022553"/>
    </source>
</evidence>
<gene>
    <name evidence="10" type="ORF">E3D00_05775</name>
</gene>
<keyword evidence="5 10" id="KW-0418">Kinase</keyword>
<dbReference type="Gene3D" id="3.30.565.10">
    <property type="entry name" value="Histidine kinase-like ATPase, C-terminal domain"/>
    <property type="match status" value="1"/>
</dbReference>
<dbReference type="InterPro" id="IPR003594">
    <property type="entry name" value="HATPase_dom"/>
</dbReference>
<reference evidence="10 11" key="1">
    <citation type="submission" date="2019-03" db="EMBL/GenBank/DDBJ databases">
        <title>The complete genome sequence of Swingsia samuiensis NBRC107927(T).</title>
        <authorList>
            <person name="Chua K.-O."/>
            <person name="Chan K.-G."/>
            <person name="See-Too W.-S."/>
        </authorList>
    </citation>
    <scope>NUCLEOTIDE SEQUENCE [LARGE SCALE GENOMIC DNA]</scope>
    <source>
        <strain evidence="10 11">AH83</strain>
    </source>
</reference>
<sequence length="422" mass="48108">MMSQRVAGFHHYNGLPLWFNLVLIAMALSGWCAFFVYKYYNRHRAVFPEQTKIEHLITKEHISIDPFPGSILLVDQWGAVLKANQQALAQFGESIHAVMRHPSVRSVLSATLQDKTNYPAEEQNLAYETTFTLDVPVRRTLHVILKKVRGTESAEASVEACVETCVLVSLSDRSEAQAVDRMRMDFVAHASHELRTPLASLSGFIDALHHGEDGMSPMVRKQFLAVMSQQTDRLKRLIDRLLYLSRVQAHEHQKPQKIVEVSDVMASVLDEIVPRFQEKENVLNFRIDDELYIRADEDEMIQVMLNLVENALRYARKGQEDILTVTVFACKATEDEEQWPMIGGLIIGVEDDGKGIEAHHLPRLTERFYRLNEEDRSQQPGTGLGLSIVRHIIDRHEGRLRIKSVPNKGTRCMVWLPPVKGL</sequence>